<feature type="transmembrane region" description="Helical" evidence="7">
    <location>
        <begin position="162"/>
        <end position="185"/>
    </location>
</feature>
<dbReference type="GO" id="GO:0017004">
    <property type="term" value="P:cytochrome complex assembly"/>
    <property type="evidence" value="ECO:0007669"/>
    <property type="project" value="UniProtKB-KW"/>
</dbReference>
<dbReference type="Proteomes" id="UP001141619">
    <property type="component" value="Unassembled WGS sequence"/>
</dbReference>
<evidence type="ECO:0000313" key="10">
    <source>
        <dbReference type="Proteomes" id="UP001141619"/>
    </source>
</evidence>
<evidence type="ECO:0000256" key="4">
    <source>
        <dbReference type="ARBA" id="ARBA00022748"/>
    </source>
</evidence>
<dbReference type="PANTHER" id="PTHR31272">
    <property type="entry name" value="CYTOCHROME C-TYPE BIOGENESIS PROTEIN HI_1454-RELATED"/>
    <property type="match status" value="1"/>
</dbReference>
<feature type="domain" description="Cytochrome C biogenesis protein transmembrane" evidence="8">
    <location>
        <begin position="7"/>
        <end position="220"/>
    </location>
</feature>
<evidence type="ECO:0000313" key="9">
    <source>
        <dbReference type="EMBL" id="MDA5192479.1"/>
    </source>
</evidence>
<keyword evidence="10" id="KW-1185">Reference proteome</keyword>
<keyword evidence="4" id="KW-0201">Cytochrome c-type biogenesis</keyword>
<evidence type="ECO:0000259" key="8">
    <source>
        <dbReference type="Pfam" id="PF02683"/>
    </source>
</evidence>
<evidence type="ECO:0000256" key="1">
    <source>
        <dbReference type="ARBA" id="ARBA00004141"/>
    </source>
</evidence>
<dbReference type="EMBL" id="JANWOI010000001">
    <property type="protein sequence ID" value="MDA5192479.1"/>
    <property type="molecule type" value="Genomic_DNA"/>
</dbReference>
<comment type="similarity">
    <text evidence="2">Belongs to the DsbD family.</text>
</comment>
<gene>
    <name evidence="9" type="ORF">NYP16_00710</name>
</gene>
<dbReference type="InterPro" id="IPR003834">
    <property type="entry name" value="Cyt_c_assmbl_TM_dom"/>
</dbReference>
<feature type="transmembrane region" description="Helical" evidence="7">
    <location>
        <begin position="6"/>
        <end position="35"/>
    </location>
</feature>
<comment type="caution">
    <text evidence="9">The sequence shown here is derived from an EMBL/GenBank/DDBJ whole genome shotgun (WGS) entry which is preliminary data.</text>
</comment>
<accession>A0A9X3TVH3</accession>
<keyword evidence="3 7" id="KW-0812">Transmembrane</keyword>
<organism evidence="9 10">
    <name type="scientific">Govanella unica</name>
    <dbReference type="NCBI Taxonomy" id="2975056"/>
    <lineage>
        <taxon>Bacteria</taxon>
        <taxon>Pseudomonadati</taxon>
        <taxon>Pseudomonadota</taxon>
        <taxon>Alphaproteobacteria</taxon>
        <taxon>Emcibacterales</taxon>
        <taxon>Govanellaceae</taxon>
        <taxon>Govanella</taxon>
    </lineage>
</organism>
<reference evidence="9" key="2">
    <citation type="journal article" date="2023" name="Syst. Appl. Microbiol.">
        <title>Govania unica gen. nov., sp. nov., a rare biosphere bacterium that represents a novel family in the class Alphaproteobacteria.</title>
        <authorList>
            <person name="Vandamme P."/>
            <person name="Peeters C."/>
            <person name="Hettiarachchi A."/>
            <person name="Cnockaert M."/>
            <person name="Carlier A."/>
        </authorList>
    </citation>
    <scope>NUCLEOTIDE SEQUENCE</scope>
    <source>
        <strain evidence="9">LMG 31809</strain>
    </source>
</reference>
<proteinExistence type="inferred from homology"/>
<dbReference type="PANTHER" id="PTHR31272:SF4">
    <property type="entry name" value="CYTOCHROME C-TYPE BIOGENESIS PROTEIN HI_1454-RELATED"/>
    <property type="match status" value="1"/>
</dbReference>
<name>A0A9X3TVH3_9PROT</name>
<evidence type="ECO:0000256" key="3">
    <source>
        <dbReference type="ARBA" id="ARBA00022692"/>
    </source>
</evidence>
<sequence>MTGDVSFLMAFLGGVLSFVSPCVLPLVPAYFCFLTGASLEELTEGGSARVNPLPRAFAFVLGFSTVFVALGAGASALSQLLRSNLDIFSLIAGAVVILLGLHFMGLFRIAFLDREARLHPDSKPMGLLGAYGIGLAFAFGWTPCIGPILGAILAVAATQQGIGSGVGLLAVYSLGLGIPFLLAAFGVKAFTRFLIRFRPHVRKVELVAGVLLVATGIAIMTGSLQTLGTTLFEWFPWLQNIG</sequence>
<reference evidence="9" key="1">
    <citation type="submission" date="2022-08" db="EMBL/GenBank/DDBJ databases">
        <authorList>
            <person name="Vandamme P."/>
            <person name="Hettiarachchi A."/>
            <person name="Peeters C."/>
            <person name="Cnockaert M."/>
            <person name="Carlier A."/>
        </authorList>
    </citation>
    <scope>NUCLEOTIDE SEQUENCE</scope>
    <source>
        <strain evidence="9">LMG 31809</strain>
    </source>
</reference>
<dbReference type="GO" id="GO:0016020">
    <property type="term" value="C:membrane"/>
    <property type="evidence" value="ECO:0007669"/>
    <property type="project" value="UniProtKB-SubCell"/>
</dbReference>
<feature type="transmembrane region" description="Helical" evidence="7">
    <location>
        <begin position="56"/>
        <end position="81"/>
    </location>
</feature>
<keyword evidence="6 7" id="KW-0472">Membrane</keyword>
<dbReference type="AlphaFoldDB" id="A0A9X3TVH3"/>
<feature type="transmembrane region" description="Helical" evidence="7">
    <location>
        <begin position="128"/>
        <end position="156"/>
    </location>
</feature>
<keyword evidence="5 7" id="KW-1133">Transmembrane helix</keyword>
<evidence type="ECO:0000256" key="7">
    <source>
        <dbReference type="SAM" id="Phobius"/>
    </source>
</evidence>
<feature type="transmembrane region" description="Helical" evidence="7">
    <location>
        <begin position="87"/>
        <end position="107"/>
    </location>
</feature>
<protein>
    <submittedName>
        <fullName evidence="9">Cytochrome c biogenesis protein CcdA</fullName>
    </submittedName>
</protein>
<feature type="transmembrane region" description="Helical" evidence="7">
    <location>
        <begin position="206"/>
        <end position="227"/>
    </location>
</feature>
<evidence type="ECO:0000256" key="6">
    <source>
        <dbReference type="ARBA" id="ARBA00023136"/>
    </source>
</evidence>
<evidence type="ECO:0000256" key="2">
    <source>
        <dbReference type="ARBA" id="ARBA00006143"/>
    </source>
</evidence>
<dbReference type="InterPro" id="IPR051790">
    <property type="entry name" value="Cytochrome_c-biogenesis_DsbD"/>
</dbReference>
<evidence type="ECO:0000256" key="5">
    <source>
        <dbReference type="ARBA" id="ARBA00022989"/>
    </source>
</evidence>
<dbReference type="Pfam" id="PF02683">
    <property type="entry name" value="DsbD_TM"/>
    <property type="match status" value="1"/>
</dbReference>
<comment type="subcellular location">
    <subcellularLocation>
        <location evidence="1">Membrane</location>
        <topology evidence="1">Multi-pass membrane protein</topology>
    </subcellularLocation>
</comment>